<evidence type="ECO:0000256" key="2">
    <source>
        <dbReference type="ARBA" id="ARBA00008017"/>
    </source>
</evidence>
<feature type="compositionally biased region" description="Low complexity" evidence="6">
    <location>
        <begin position="832"/>
        <end position="842"/>
    </location>
</feature>
<feature type="transmembrane region" description="Helical" evidence="7">
    <location>
        <begin position="508"/>
        <end position="526"/>
    </location>
</feature>
<reference evidence="9" key="1">
    <citation type="journal article" date="2020" name="Fungal Divers.">
        <title>Resolving the Mortierellaceae phylogeny through synthesis of multi-gene phylogenetics and phylogenomics.</title>
        <authorList>
            <person name="Vandepol N."/>
            <person name="Liber J."/>
            <person name="Desiro A."/>
            <person name="Na H."/>
            <person name="Kennedy M."/>
            <person name="Barry K."/>
            <person name="Grigoriev I.V."/>
            <person name="Miller A.N."/>
            <person name="O'Donnell K."/>
            <person name="Stajich J.E."/>
            <person name="Bonito G."/>
        </authorList>
    </citation>
    <scope>NUCLEOTIDE SEQUENCE</scope>
    <source>
        <strain evidence="9">NVP60</strain>
    </source>
</reference>
<sequence>MRVDEASPASFLGDKGAHADGQETGQSDKIDNIDNKDDDDDFFDWEEDKIYEVQQGKEAQSCTDKPSMLQDDVCCRPLHCRLHPWILKLIKHALLLNFLLIPKFILHHVHSRHHETIVLIEDGRPYMAVVVGNQIGYFVMQLLIMALFKIIHRYGSVKVKITLETHDGLVPHIARTCWLFSLIGFWAVFVHSPTCAKAKSRLDLAEVLPDGVDMHCRQWIFWWVYRCLWGIQAMNMLYIMKRYTMQILSDRFEQDNSKFVELNFQGHVLDGLQKIKQPRANRLSSLHAHHPHHLSQYNHHYRWAEKSTSWLSNTYQGARSPGVSRPNSPKDEKPSTASIVADSTAGGTTGTGVRQNSTWQLLKRSITRRTRASRPNMTGTVTSIIGSIAEGDKDHELEPQEFFRMSKKCKSKLIHSLRNKPIENPNKKAKDLWARICPSHRNHLERMDLEQPFKKEIMDRVWKLFDPSGGDIVTRAMFKKSIVDMVNLRKSFTSTHKTFENAMAKLDMLFNGIVLLFVTVAFLIAYDVGVQQFAVGVSSVTFDVGDKIEMDGAYFTIVTIHILSTELKRGDGMHVFSPNYVLARRNINNLSRSSDHVENVWMDIPLFSTARTIQKLKQKIQTYVEGEAVADFLKIDVILNATNNHTKDGTSKACLQVLCRVFHRGRWVDSEFAPRKLKSILFLRAALNELEQEDLKDLIALRRAIGYGNPGLGTGLQQQDLKQQEQSKQQGVGSSASVVNEAGVPVGYVGVSGNVYDFPGAGSGVGVGIGQQAPVRSESAGPVVGAWSQNDLGAIYLACDVAEAVQRSSLTNALQQNGLSTSSSQEHYGGVSYNHYNNSNRHSTFDPHQQKQSEGSISGSHSGTGVLPGSPANLRGHHHQQQQEQQYQQPENYNLDSRHILVPETIQLSTNAANFQPFPNGFQFQR</sequence>
<keyword evidence="3 7" id="KW-0812">Transmembrane</keyword>
<evidence type="ECO:0000259" key="8">
    <source>
        <dbReference type="Pfam" id="PF00924"/>
    </source>
</evidence>
<dbReference type="SUPFAM" id="SSF50182">
    <property type="entry name" value="Sm-like ribonucleoproteins"/>
    <property type="match status" value="1"/>
</dbReference>
<keyword evidence="4 7" id="KW-1133">Transmembrane helix</keyword>
<evidence type="ECO:0000256" key="3">
    <source>
        <dbReference type="ARBA" id="ARBA00022692"/>
    </source>
</evidence>
<gene>
    <name evidence="9" type="ORF">BGZ97_000824</name>
</gene>
<dbReference type="GO" id="GO:0006820">
    <property type="term" value="P:monoatomic anion transport"/>
    <property type="evidence" value="ECO:0007669"/>
    <property type="project" value="TreeGrafter"/>
</dbReference>
<dbReference type="PANTHER" id="PTHR31618">
    <property type="entry name" value="MECHANOSENSITIVE ION CHANNEL PROTEIN 5"/>
    <property type="match status" value="1"/>
</dbReference>
<dbReference type="InterPro" id="IPR010920">
    <property type="entry name" value="LSM_dom_sf"/>
</dbReference>
<feature type="transmembrane region" description="Helical" evidence="7">
    <location>
        <begin position="85"/>
        <end position="106"/>
    </location>
</feature>
<comment type="caution">
    <text evidence="9">The sequence shown here is derived from an EMBL/GenBank/DDBJ whole genome shotgun (WGS) entry which is preliminary data.</text>
</comment>
<dbReference type="GO" id="GO:0008381">
    <property type="term" value="F:mechanosensitive monoatomic ion channel activity"/>
    <property type="evidence" value="ECO:0007669"/>
    <property type="project" value="TreeGrafter"/>
</dbReference>
<accession>A0A9P6UUE6</accession>
<dbReference type="InterPro" id="IPR016688">
    <property type="entry name" value="MscS-like_plants/fungi"/>
</dbReference>
<feature type="domain" description="Mechanosensitive ion channel MscS" evidence="8">
    <location>
        <begin position="541"/>
        <end position="592"/>
    </location>
</feature>
<keyword evidence="10" id="KW-1185">Reference proteome</keyword>
<feature type="region of interest" description="Disordered" evidence="6">
    <location>
        <begin position="314"/>
        <end position="356"/>
    </location>
</feature>
<dbReference type="PANTHER" id="PTHR31618:SF1">
    <property type="entry name" value="EF-HAND DOMAIN-CONTAINING PROTEIN"/>
    <property type="match status" value="1"/>
</dbReference>
<feature type="compositionally biased region" description="Basic and acidic residues" evidence="6">
    <location>
        <begin position="15"/>
        <end position="35"/>
    </location>
</feature>
<evidence type="ECO:0000256" key="4">
    <source>
        <dbReference type="ARBA" id="ARBA00022989"/>
    </source>
</evidence>
<feature type="transmembrane region" description="Helical" evidence="7">
    <location>
        <begin position="126"/>
        <end position="148"/>
    </location>
</feature>
<feature type="region of interest" description="Disordered" evidence="6">
    <location>
        <begin position="1"/>
        <end position="41"/>
    </location>
</feature>
<name>A0A9P6UUE6_9FUNG</name>
<dbReference type="InterPro" id="IPR006685">
    <property type="entry name" value="MscS_channel_2nd"/>
</dbReference>
<feature type="compositionally biased region" description="Polar residues" evidence="6">
    <location>
        <begin position="852"/>
        <end position="863"/>
    </location>
</feature>
<dbReference type="Gene3D" id="2.30.30.60">
    <property type="match status" value="1"/>
</dbReference>
<feature type="region of interest" description="Disordered" evidence="6">
    <location>
        <begin position="818"/>
        <end position="890"/>
    </location>
</feature>
<feature type="transmembrane region" description="Helical" evidence="7">
    <location>
        <begin position="219"/>
        <end position="239"/>
    </location>
</feature>
<dbReference type="AlphaFoldDB" id="A0A9P6UUE6"/>
<evidence type="ECO:0000313" key="10">
    <source>
        <dbReference type="Proteomes" id="UP000823405"/>
    </source>
</evidence>
<dbReference type="OrthoDB" id="544685at2759"/>
<comment type="subcellular location">
    <subcellularLocation>
        <location evidence="1">Membrane</location>
        <topology evidence="1">Multi-pass membrane protein</topology>
    </subcellularLocation>
</comment>
<comment type="similarity">
    <text evidence="2">Belongs to the MscS (TC 1.A.23) family.</text>
</comment>
<dbReference type="EMBL" id="JAAAIN010000116">
    <property type="protein sequence ID" value="KAG0320063.1"/>
    <property type="molecule type" value="Genomic_DNA"/>
</dbReference>
<proteinExistence type="inferred from homology"/>
<dbReference type="Proteomes" id="UP000823405">
    <property type="component" value="Unassembled WGS sequence"/>
</dbReference>
<dbReference type="InterPro" id="IPR023408">
    <property type="entry name" value="MscS_beta-dom_sf"/>
</dbReference>
<evidence type="ECO:0000256" key="1">
    <source>
        <dbReference type="ARBA" id="ARBA00004141"/>
    </source>
</evidence>
<keyword evidence="5 7" id="KW-0472">Membrane</keyword>
<evidence type="ECO:0000256" key="7">
    <source>
        <dbReference type="SAM" id="Phobius"/>
    </source>
</evidence>
<evidence type="ECO:0000256" key="5">
    <source>
        <dbReference type="ARBA" id="ARBA00023136"/>
    </source>
</evidence>
<dbReference type="GO" id="GO:0005886">
    <property type="term" value="C:plasma membrane"/>
    <property type="evidence" value="ECO:0007669"/>
    <property type="project" value="TreeGrafter"/>
</dbReference>
<dbReference type="Pfam" id="PF00924">
    <property type="entry name" value="MS_channel_2nd"/>
    <property type="match status" value="1"/>
</dbReference>
<feature type="transmembrane region" description="Helical" evidence="7">
    <location>
        <begin position="169"/>
        <end position="189"/>
    </location>
</feature>
<evidence type="ECO:0000256" key="6">
    <source>
        <dbReference type="SAM" id="MobiDB-lite"/>
    </source>
</evidence>
<evidence type="ECO:0000313" key="9">
    <source>
        <dbReference type="EMBL" id="KAG0320063.1"/>
    </source>
</evidence>
<organism evidence="9 10">
    <name type="scientific">Linnemannia gamsii</name>
    <dbReference type="NCBI Taxonomy" id="64522"/>
    <lineage>
        <taxon>Eukaryota</taxon>
        <taxon>Fungi</taxon>
        <taxon>Fungi incertae sedis</taxon>
        <taxon>Mucoromycota</taxon>
        <taxon>Mortierellomycotina</taxon>
        <taxon>Mortierellomycetes</taxon>
        <taxon>Mortierellales</taxon>
        <taxon>Mortierellaceae</taxon>
        <taxon>Linnemannia</taxon>
    </lineage>
</organism>
<protein>
    <recommendedName>
        <fullName evidence="8">Mechanosensitive ion channel MscS domain-containing protein</fullName>
    </recommendedName>
</protein>